<evidence type="ECO:0000313" key="1">
    <source>
        <dbReference type="EMBL" id="KAK7342989.1"/>
    </source>
</evidence>
<dbReference type="AlphaFoldDB" id="A0AAN9LVQ5"/>
<comment type="caution">
    <text evidence="1">The sequence shown here is derived from an EMBL/GenBank/DDBJ whole genome shotgun (WGS) entry which is preliminary data.</text>
</comment>
<organism evidence="1 2">
    <name type="scientific">Phaseolus coccineus</name>
    <name type="common">Scarlet runner bean</name>
    <name type="synonym">Phaseolus multiflorus</name>
    <dbReference type="NCBI Taxonomy" id="3886"/>
    <lineage>
        <taxon>Eukaryota</taxon>
        <taxon>Viridiplantae</taxon>
        <taxon>Streptophyta</taxon>
        <taxon>Embryophyta</taxon>
        <taxon>Tracheophyta</taxon>
        <taxon>Spermatophyta</taxon>
        <taxon>Magnoliopsida</taxon>
        <taxon>eudicotyledons</taxon>
        <taxon>Gunneridae</taxon>
        <taxon>Pentapetalae</taxon>
        <taxon>rosids</taxon>
        <taxon>fabids</taxon>
        <taxon>Fabales</taxon>
        <taxon>Fabaceae</taxon>
        <taxon>Papilionoideae</taxon>
        <taxon>50 kb inversion clade</taxon>
        <taxon>NPAAA clade</taxon>
        <taxon>indigoferoid/millettioid clade</taxon>
        <taxon>Phaseoleae</taxon>
        <taxon>Phaseolus</taxon>
    </lineage>
</organism>
<gene>
    <name evidence="1" type="ORF">VNO80_25950</name>
</gene>
<evidence type="ECO:0000313" key="2">
    <source>
        <dbReference type="Proteomes" id="UP001374584"/>
    </source>
</evidence>
<keyword evidence="2" id="KW-1185">Reference proteome</keyword>
<dbReference type="Proteomes" id="UP001374584">
    <property type="component" value="Unassembled WGS sequence"/>
</dbReference>
<reference evidence="1 2" key="1">
    <citation type="submission" date="2024-01" db="EMBL/GenBank/DDBJ databases">
        <title>The genomes of 5 underutilized Papilionoideae crops provide insights into root nodulation and disease resistanc.</title>
        <authorList>
            <person name="Jiang F."/>
        </authorList>
    </citation>
    <scope>NUCLEOTIDE SEQUENCE [LARGE SCALE GENOMIC DNA]</scope>
    <source>
        <strain evidence="1">JINMINGXINNONG_FW02</strain>
        <tissue evidence="1">Leaves</tissue>
    </source>
</reference>
<name>A0AAN9LVQ5_PHACN</name>
<sequence length="76" mass="8527">MREDSCKNSNSGNGDKFARTRVAVIHSTFKDGEEVLSMKRGIARSVSVKWWRSGASVPVEKQMVSLFFGENDVVFE</sequence>
<dbReference type="EMBL" id="JAYMYR010000009">
    <property type="protein sequence ID" value="KAK7342989.1"/>
    <property type="molecule type" value="Genomic_DNA"/>
</dbReference>
<accession>A0AAN9LVQ5</accession>
<protein>
    <submittedName>
        <fullName evidence="1">Uncharacterized protein</fullName>
    </submittedName>
</protein>
<proteinExistence type="predicted"/>